<feature type="region of interest" description="Disordered" evidence="1">
    <location>
        <begin position="183"/>
        <end position="214"/>
    </location>
</feature>
<protein>
    <recommendedName>
        <fullName evidence="2">HTH cro/C1-type domain-containing protein</fullName>
    </recommendedName>
</protein>
<evidence type="ECO:0000259" key="2">
    <source>
        <dbReference type="PROSITE" id="PS50943"/>
    </source>
</evidence>
<proteinExistence type="predicted"/>
<name>A0ABQ1GMH8_9SPHN</name>
<comment type="caution">
    <text evidence="3">The sequence shown here is derived from an EMBL/GenBank/DDBJ whole genome shotgun (WGS) entry which is preliminary data.</text>
</comment>
<dbReference type="Proteomes" id="UP000618591">
    <property type="component" value="Unassembled WGS sequence"/>
</dbReference>
<accession>A0ABQ1GMH8</accession>
<evidence type="ECO:0000256" key="1">
    <source>
        <dbReference type="SAM" id="MobiDB-lite"/>
    </source>
</evidence>
<evidence type="ECO:0000313" key="3">
    <source>
        <dbReference type="EMBL" id="GGA46755.1"/>
    </source>
</evidence>
<dbReference type="EMBL" id="BMDW01000008">
    <property type="protein sequence ID" value="GGA46755.1"/>
    <property type="molecule type" value="Genomic_DNA"/>
</dbReference>
<gene>
    <name evidence="3" type="ORF">GCM10011395_16220</name>
</gene>
<sequence>MALSNHLADIPYIRLSKIERGEVVARADEMIRIARVLDIAPEDLLLDVDVRGFDLAHWAEPFCDMAARNEADEREAVLLGAALRVRRNQDRALTIAVLDRDYGLPAVILSRIENAQKPLDRWNSTTLASLCRVFDVSSVPALQERIAAQFARGDLDGFIRAVADPQVRVARTRERIAALRAELSARAGDASPPKASSPIPQTPSPRPAATDRPRELRVHGTPLAGGLIGFTETETMIEAPARAGPRAFALRVCRATLGAGLPANAVVVADPDRLPVVGSIAALRTGDAYRLVTVTFDRSGATFGYSVTPDMEINLDALDPADIAAVIAAVFP</sequence>
<dbReference type="CDD" id="cd00093">
    <property type="entry name" value="HTH_XRE"/>
    <property type="match status" value="1"/>
</dbReference>
<organism evidence="3 4">
    <name type="scientific">Sphingomonas psychrolutea</name>
    <dbReference type="NCBI Taxonomy" id="1259676"/>
    <lineage>
        <taxon>Bacteria</taxon>
        <taxon>Pseudomonadati</taxon>
        <taxon>Pseudomonadota</taxon>
        <taxon>Alphaproteobacteria</taxon>
        <taxon>Sphingomonadales</taxon>
        <taxon>Sphingomonadaceae</taxon>
        <taxon>Sphingomonas</taxon>
    </lineage>
</organism>
<reference evidence="4" key="1">
    <citation type="journal article" date="2019" name="Int. J. Syst. Evol. Microbiol.">
        <title>The Global Catalogue of Microorganisms (GCM) 10K type strain sequencing project: providing services to taxonomists for standard genome sequencing and annotation.</title>
        <authorList>
            <consortium name="The Broad Institute Genomics Platform"/>
            <consortium name="The Broad Institute Genome Sequencing Center for Infectious Disease"/>
            <person name="Wu L."/>
            <person name="Ma J."/>
        </authorList>
    </citation>
    <scope>NUCLEOTIDE SEQUENCE [LARGE SCALE GENOMIC DNA]</scope>
    <source>
        <strain evidence="4">CGMCC 1.10106</strain>
    </source>
</reference>
<dbReference type="InterPro" id="IPR001387">
    <property type="entry name" value="Cro/C1-type_HTH"/>
</dbReference>
<feature type="domain" description="HTH cro/C1-type" evidence="2">
    <location>
        <begin position="15"/>
        <end position="44"/>
    </location>
</feature>
<keyword evidence="4" id="KW-1185">Reference proteome</keyword>
<dbReference type="PROSITE" id="PS50943">
    <property type="entry name" value="HTH_CROC1"/>
    <property type="match status" value="1"/>
</dbReference>
<evidence type="ECO:0000313" key="4">
    <source>
        <dbReference type="Proteomes" id="UP000618591"/>
    </source>
</evidence>